<evidence type="ECO:0000313" key="4">
    <source>
        <dbReference type="Proteomes" id="UP000566819"/>
    </source>
</evidence>
<dbReference type="Proteomes" id="UP000566819">
    <property type="component" value="Unassembled WGS sequence"/>
</dbReference>
<feature type="signal peptide" evidence="2">
    <location>
        <begin position="1"/>
        <end position="23"/>
    </location>
</feature>
<keyword evidence="2" id="KW-0732">Signal</keyword>
<sequence>MSSSKMLLVLPTLTLLQVLGVSASFENVFFPRSPAGEIIANAAAVLGGGQIVARQIPQGCSYALFAVSFCDSVSPGFSTMNPTLQAPCLCYSSTAWIPDIFDSAMATCASYAKTADTSDYSSLKSLEGFCSSVGPVLAITTSAAKTTPKTTTATRPASTAAATTAAITSAAATTGALTDNPGCVTVGSLISSCSVATQGFTDMPDQSQAACLCYKSGSFVSTSFDNAALSCANYAKTADPTDYSVVQGLEGFCSSVGPVSTTGAVVSAPTGSTTPLTGNGSPSTSSTANAGLPVVTKTIAPTTPSTGGNGAVTVTASTTKTGSAPELTNNAILALVSLALSMALLF</sequence>
<dbReference type="AlphaFoldDB" id="A0A8H4RXU6"/>
<proteinExistence type="predicted"/>
<name>A0A8H4RXU6_9HELO</name>
<accession>A0A8H4RXU6</accession>
<feature type="chain" id="PRO_5034316216" description="Extracellular membrane protein CFEM domain-containing protein" evidence="2">
    <location>
        <begin position="24"/>
        <end position="346"/>
    </location>
</feature>
<evidence type="ECO:0000313" key="3">
    <source>
        <dbReference type="EMBL" id="KAF4637473.1"/>
    </source>
</evidence>
<evidence type="ECO:0000256" key="2">
    <source>
        <dbReference type="SAM" id="SignalP"/>
    </source>
</evidence>
<dbReference type="OrthoDB" id="4153189at2759"/>
<organism evidence="3 4">
    <name type="scientific">Cudoniella acicularis</name>
    <dbReference type="NCBI Taxonomy" id="354080"/>
    <lineage>
        <taxon>Eukaryota</taxon>
        <taxon>Fungi</taxon>
        <taxon>Dikarya</taxon>
        <taxon>Ascomycota</taxon>
        <taxon>Pezizomycotina</taxon>
        <taxon>Leotiomycetes</taxon>
        <taxon>Helotiales</taxon>
        <taxon>Tricladiaceae</taxon>
        <taxon>Cudoniella</taxon>
    </lineage>
</organism>
<dbReference type="EMBL" id="JAAMPI010000022">
    <property type="protein sequence ID" value="KAF4637473.1"/>
    <property type="molecule type" value="Genomic_DNA"/>
</dbReference>
<gene>
    <name evidence="3" type="ORF">G7Y89_g610</name>
</gene>
<feature type="region of interest" description="Disordered" evidence="1">
    <location>
        <begin position="270"/>
        <end position="290"/>
    </location>
</feature>
<evidence type="ECO:0000256" key="1">
    <source>
        <dbReference type="SAM" id="MobiDB-lite"/>
    </source>
</evidence>
<feature type="compositionally biased region" description="Polar residues" evidence="1">
    <location>
        <begin position="270"/>
        <end position="289"/>
    </location>
</feature>
<reference evidence="3 4" key="1">
    <citation type="submission" date="2020-03" db="EMBL/GenBank/DDBJ databases">
        <title>Draft Genome Sequence of Cudoniella acicularis.</title>
        <authorList>
            <person name="Buettner E."/>
            <person name="Kellner H."/>
        </authorList>
    </citation>
    <scope>NUCLEOTIDE SEQUENCE [LARGE SCALE GENOMIC DNA]</scope>
    <source>
        <strain evidence="3 4">DSM 108380</strain>
    </source>
</reference>
<protein>
    <recommendedName>
        <fullName evidence="5">Extracellular membrane protein CFEM domain-containing protein</fullName>
    </recommendedName>
</protein>
<keyword evidence="4" id="KW-1185">Reference proteome</keyword>
<comment type="caution">
    <text evidence="3">The sequence shown here is derived from an EMBL/GenBank/DDBJ whole genome shotgun (WGS) entry which is preliminary data.</text>
</comment>
<evidence type="ECO:0008006" key="5">
    <source>
        <dbReference type="Google" id="ProtNLM"/>
    </source>
</evidence>